<feature type="transmembrane region" description="Helical" evidence="1">
    <location>
        <begin position="190"/>
        <end position="208"/>
    </location>
</feature>
<proteinExistence type="predicted"/>
<dbReference type="PANTHER" id="PTHR37305:SF1">
    <property type="entry name" value="MEMBRANE PROTEIN"/>
    <property type="match status" value="1"/>
</dbReference>
<dbReference type="PANTHER" id="PTHR37305">
    <property type="entry name" value="INTEGRAL MEMBRANE PROTEIN-RELATED"/>
    <property type="match status" value="1"/>
</dbReference>
<feature type="transmembrane region" description="Helical" evidence="1">
    <location>
        <begin position="20"/>
        <end position="39"/>
    </location>
</feature>
<sequence>MNSALFLSEWERMWKRKITWLFLIAMPAVVAATAKYYAGHNRGISPASAEYTWAGNFPVMALIEQLIVVFNVMSLILLTLSVTEEYRSGQIRMVMLRSFTAGQLLRAKWLAHMAVMALYFTVYLLLSVAAGLLFFEPHEHIQLFYHDHTVPLKGMIGYTLLYYGLAFLSVLAIGSVFMAAAVISRTTTGAVGLGLGFLLCSLGFPLIYELANRVGGLGLPAMLKYLSLTEIQYSGIAVMLGQAQAVSSEAAALTALLVGLGYAAVFGVGSLLVFSKSDRWM</sequence>
<dbReference type="AlphaFoldDB" id="A0A1R1F2D0"/>
<protein>
    <submittedName>
        <fullName evidence="2">Uncharacterized protein</fullName>
    </submittedName>
</protein>
<dbReference type="RefSeq" id="WP_076167656.1">
    <property type="nucleotide sequence ID" value="NZ_MRTP01000001.1"/>
</dbReference>
<dbReference type="STRING" id="297318.BK138_06920"/>
<dbReference type="EMBL" id="MRTP01000001">
    <property type="protein sequence ID" value="OMF58269.1"/>
    <property type="molecule type" value="Genomic_DNA"/>
</dbReference>
<keyword evidence="1" id="KW-0472">Membrane</keyword>
<gene>
    <name evidence="2" type="ORF">BK138_06920</name>
</gene>
<evidence type="ECO:0000313" key="2">
    <source>
        <dbReference type="EMBL" id="OMF58269.1"/>
    </source>
</evidence>
<feature type="transmembrane region" description="Helical" evidence="1">
    <location>
        <begin position="250"/>
        <end position="274"/>
    </location>
</feature>
<name>A0A1R1F2D0_9BACL</name>
<feature type="transmembrane region" description="Helical" evidence="1">
    <location>
        <begin position="155"/>
        <end position="183"/>
    </location>
</feature>
<reference evidence="2 3" key="1">
    <citation type="submission" date="2016-11" db="EMBL/GenBank/DDBJ databases">
        <title>Paenibacillus species isolates.</title>
        <authorList>
            <person name="Beno S.M."/>
        </authorList>
    </citation>
    <scope>NUCLEOTIDE SEQUENCE [LARGE SCALE GENOMIC DNA]</scope>
    <source>
        <strain evidence="2 3">FSL R5-0378</strain>
    </source>
</reference>
<feature type="transmembrane region" description="Helical" evidence="1">
    <location>
        <begin position="59"/>
        <end position="83"/>
    </location>
</feature>
<evidence type="ECO:0000313" key="3">
    <source>
        <dbReference type="Proteomes" id="UP000187172"/>
    </source>
</evidence>
<keyword evidence="3" id="KW-1185">Reference proteome</keyword>
<comment type="caution">
    <text evidence="2">The sequence shown here is derived from an EMBL/GenBank/DDBJ whole genome shotgun (WGS) entry which is preliminary data.</text>
</comment>
<organism evidence="2 3">
    <name type="scientific">Paenibacillus rhizosphaerae</name>
    <dbReference type="NCBI Taxonomy" id="297318"/>
    <lineage>
        <taxon>Bacteria</taxon>
        <taxon>Bacillati</taxon>
        <taxon>Bacillota</taxon>
        <taxon>Bacilli</taxon>
        <taxon>Bacillales</taxon>
        <taxon>Paenibacillaceae</taxon>
        <taxon>Paenibacillus</taxon>
    </lineage>
</organism>
<feature type="transmembrane region" description="Helical" evidence="1">
    <location>
        <begin position="109"/>
        <end position="135"/>
    </location>
</feature>
<accession>A0A1R1F2D0</accession>
<keyword evidence="1" id="KW-0812">Transmembrane</keyword>
<dbReference type="Proteomes" id="UP000187172">
    <property type="component" value="Unassembled WGS sequence"/>
</dbReference>
<evidence type="ECO:0000256" key="1">
    <source>
        <dbReference type="SAM" id="Phobius"/>
    </source>
</evidence>
<keyword evidence="1" id="KW-1133">Transmembrane helix</keyword>